<accession>A0AAX6T605</accession>
<dbReference type="RefSeq" id="XP_021117013.1">
    <property type="nucleotide sequence ID" value="XM_021261354.1"/>
</dbReference>
<protein>
    <submittedName>
        <fullName evidence="3 4">Uncharacterized protein LOC110350052</fullName>
    </submittedName>
</protein>
<evidence type="ECO:0000256" key="1">
    <source>
        <dbReference type="SAM" id="MobiDB-lite"/>
    </source>
</evidence>
<reference evidence="3 4" key="1">
    <citation type="submission" date="2025-04" db="UniProtKB">
        <authorList>
            <consortium name="RefSeq"/>
        </authorList>
    </citation>
    <scope>IDENTIFICATION</scope>
</reference>
<gene>
    <name evidence="3 4" type="primary">LOC110350052</name>
</gene>
<dbReference type="RefSeq" id="XP_021117015.1">
    <property type="nucleotide sequence ID" value="XM_021261356.1"/>
</dbReference>
<feature type="region of interest" description="Disordered" evidence="1">
    <location>
        <begin position="140"/>
        <end position="169"/>
    </location>
</feature>
<evidence type="ECO:0000313" key="3">
    <source>
        <dbReference type="RefSeq" id="XP_021117013.1"/>
    </source>
</evidence>
<feature type="region of interest" description="Disordered" evidence="1">
    <location>
        <begin position="70"/>
        <end position="115"/>
    </location>
</feature>
<sequence length="322" mass="33361">MVQGASESLDAAAALVPLQIGPLPCASASFSPAAPAAGLHSHTQPGCVPQLPPASALSRASQLAHCTSRLQDPGASQRPNQRKGDQSKQKNSPASPGAHTKELPLGRGKPLIVLPPGCDDNPSPGCSPLPCSLHPPLSHLGPLRKTPRGRCPGPGVVPTRGGSEDSQRTGLFPEEAAGFAVTDCPRMRDRADGAQGTALERSCLSGGKRAIVSTCLQAHGPDPAACQQAGRPSSPAPALLWSIHNFFRGWLLFGTQACPQLAHCQHCNPEKMARYPSPLPGAKPEAGALTLRRSRGKWGSPPLQAGSLRLGSIFPELLGTEA</sequence>
<feature type="compositionally biased region" description="Low complexity" evidence="1">
    <location>
        <begin position="140"/>
        <end position="161"/>
    </location>
</feature>
<dbReference type="Proteomes" id="UP000694906">
    <property type="component" value="Unplaced"/>
</dbReference>
<evidence type="ECO:0000313" key="2">
    <source>
        <dbReference type="Proteomes" id="UP000694906"/>
    </source>
</evidence>
<name>A0AAX6T605_HETGA</name>
<organism evidence="2 4">
    <name type="scientific">Heterocephalus glaber</name>
    <name type="common">Naked mole rat</name>
    <dbReference type="NCBI Taxonomy" id="10181"/>
    <lineage>
        <taxon>Eukaryota</taxon>
        <taxon>Metazoa</taxon>
        <taxon>Chordata</taxon>
        <taxon>Craniata</taxon>
        <taxon>Vertebrata</taxon>
        <taxon>Euteleostomi</taxon>
        <taxon>Mammalia</taxon>
        <taxon>Eutheria</taxon>
        <taxon>Euarchontoglires</taxon>
        <taxon>Glires</taxon>
        <taxon>Rodentia</taxon>
        <taxon>Hystricomorpha</taxon>
        <taxon>Bathyergidae</taxon>
        <taxon>Heterocephalus</taxon>
    </lineage>
</organism>
<dbReference type="GeneID" id="110350052"/>
<proteinExistence type="predicted"/>
<keyword evidence="2" id="KW-1185">Reference proteome</keyword>
<evidence type="ECO:0000313" key="4">
    <source>
        <dbReference type="RefSeq" id="XP_021117015.1"/>
    </source>
</evidence>
<dbReference type="AlphaFoldDB" id="A0AAX6T605"/>